<proteinExistence type="predicted"/>
<evidence type="ECO:0000313" key="2">
    <source>
        <dbReference type="Proteomes" id="UP001646157"/>
    </source>
</evidence>
<reference evidence="1 2" key="1">
    <citation type="submission" date="2021-01" db="EMBL/GenBank/DDBJ databases">
        <title>Genomic Encyclopedia of Type Strains, Phase IV (KMG-IV): sequencing the most valuable type-strain genomes for metagenomic binning, comparative biology and taxonomic classification.</title>
        <authorList>
            <person name="Goeker M."/>
        </authorList>
    </citation>
    <scope>NUCLEOTIDE SEQUENCE [LARGE SCALE GENOMIC DNA]</scope>
    <source>
        <strain evidence="1 2">DSM 24834</strain>
    </source>
</reference>
<gene>
    <name evidence="1" type="ORF">JOC86_001531</name>
</gene>
<keyword evidence="2" id="KW-1185">Reference proteome</keyword>
<protein>
    <submittedName>
        <fullName evidence="1">Uncharacterized protein</fullName>
    </submittedName>
</protein>
<evidence type="ECO:0000313" key="1">
    <source>
        <dbReference type="EMBL" id="MBM7584994.1"/>
    </source>
</evidence>
<name>A0ABS2NB04_9BACI</name>
<sequence>MKIKEGKTDKYKRFRNNTALQNEIALYAADMEQTDYLFPSRKGVTSRLPGCRLIEF</sequence>
<accession>A0ABS2NB04</accession>
<organism evidence="1 2">
    <name type="scientific">Rossellomorea pakistanensis</name>
    <dbReference type="NCBI Taxonomy" id="992288"/>
    <lineage>
        <taxon>Bacteria</taxon>
        <taxon>Bacillati</taxon>
        <taxon>Bacillota</taxon>
        <taxon>Bacilli</taxon>
        <taxon>Bacillales</taxon>
        <taxon>Bacillaceae</taxon>
        <taxon>Rossellomorea</taxon>
    </lineage>
</organism>
<dbReference type="EMBL" id="JAFBDZ010000001">
    <property type="protein sequence ID" value="MBM7584994.1"/>
    <property type="molecule type" value="Genomic_DNA"/>
</dbReference>
<comment type="caution">
    <text evidence="1">The sequence shown here is derived from an EMBL/GenBank/DDBJ whole genome shotgun (WGS) entry which is preliminary data.</text>
</comment>
<dbReference type="Proteomes" id="UP001646157">
    <property type="component" value="Unassembled WGS sequence"/>
</dbReference>